<evidence type="ECO:0000313" key="1">
    <source>
        <dbReference type="EMBL" id="KAK4380126.1"/>
    </source>
</evidence>
<name>A0AAE1VW85_9SOLA</name>
<organism evidence="1 2">
    <name type="scientific">Anisodus tanguticus</name>
    <dbReference type="NCBI Taxonomy" id="243964"/>
    <lineage>
        <taxon>Eukaryota</taxon>
        <taxon>Viridiplantae</taxon>
        <taxon>Streptophyta</taxon>
        <taxon>Embryophyta</taxon>
        <taxon>Tracheophyta</taxon>
        <taxon>Spermatophyta</taxon>
        <taxon>Magnoliopsida</taxon>
        <taxon>eudicotyledons</taxon>
        <taxon>Gunneridae</taxon>
        <taxon>Pentapetalae</taxon>
        <taxon>asterids</taxon>
        <taxon>lamiids</taxon>
        <taxon>Solanales</taxon>
        <taxon>Solanaceae</taxon>
        <taxon>Solanoideae</taxon>
        <taxon>Hyoscyameae</taxon>
        <taxon>Anisodus</taxon>
    </lineage>
</organism>
<keyword evidence="2" id="KW-1185">Reference proteome</keyword>
<dbReference type="Gene3D" id="2.30.110.10">
    <property type="entry name" value="Electron Transport, Fmn-binding Protein, Chain A"/>
    <property type="match status" value="1"/>
</dbReference>
<accession>A0AAE1VW85</accession>
<proteinExistence type="predicted"/>
<dbReference type="AlphaFoldDB" id="A0AAE1VW85"/>
<dbReference type="InterPro" id="IPR012349">
    <property type="entry name" value="Split_barrel_FMN-bd"/>
</dbReference>
<dbReference type="PANTHER" id="PTHR13343">
    <property type="entry name" value="CREG1 PROTEIN"/>
    <property type="match status" value="1"/>
</dbReference>
<dbReference type="PANTHER" id="PTHR13343:SF24">
    <property type="entry name" value="OS07G0573800 PROTEIN"/>
    <property type="match status" value="1"/>
</dbReference>
<comment type="caution">
    <text evidence="1">The sequence shown here is derived from an EMBL/GenBank/DDBJ whole genome shotgun (WGS) entry which is preliminary data.</text>
</comment>
<reference evidence="1" key="1">
    <citation type="submission" date="2023-12" db="EMBL/GenBank/DDBJ databases">
        <title>Genome assembly of Anisodus tanguticus.</title>
        <authorList>
            <person name="Wang Y.-J."/>
        </authorList>
    </citation>
    <scope>NUCLEOTIDE SEQUENCE</scope>
    <source>
        <strain evidence="1">KB-2021</strain>
        <tissue evidence="1">Leaf</tissue>
    </source>
</reference>
<dbReference type="Proteomes" id="UP001291623">
    <property type="component" value="Unassembled WGS sequence"/>
</dbReference>
<gene>
    <name evidence="1" type="ORF">RND71_001988</name>
</gene>
<sequence>MAIIAQISSNHTNVNGFIHHPHGSKAKYTISVTRSVKWKNVPSNGTGLEVTIIMVVDESIGMSMMSFLSPKGVPKVFVVTNDIMLHLQCLLTTADLESWDSMITEAGKILPCSFLSGFRPRYDILYFKHWMKKAFEPRAELKYEGYPSGSMVDFAYDSYRSPILAVSDLAVHTKDLLATSRCSLLVARDPEDRTDIVITVHGDAVPERLMILVTLFYPARVIETMIN</sequence>
<dbReference type="GO" id="GO:0005737">
    <property type="term" value="C:cytoplasm"/>
    <property type="evidence" value="ECO:0007669"/>
    <property type="project" value="UniProtKB-ARBA"/>
</dbReference>
<protein>
    <submittedName>
        <fullName evidence="1">Uncharacterized protein</fullName>
    </submittedName>
</protein>
<evidence type="ECO:0000313" key="2">
    <source>
        <dbReference type="Proteomes" id="UP001291623"/>
    </source>
</evidence>
<dbReference type="EMBL" id="JAVYJV010000001">
    <property type="protein sequence ID" value="KAK4380126.1"/>
    <property type="molecule type" value="Genomic_DNA"/>
</dbReference>
<dbReference type="SUPFAM" id="SSF50475">
    <property type="entry name" value="FMN-binding split barrel"/>
    <property type="match status" value="1"/>
</dbReference>